<proteinExistence type="predicted"/>
<feature type="region of interest" description="Disordered" evidence="1">
    <location>
        <begin position="1"/>
        <end position="36"/>
    </location>
</feature>
<gene>
    <name evidence="2" type="ORF">NEOLI_003038</name>
</gene>
<name>A0A1U7LTY5_NEOID</name>
<dbReference type="Proteomes" id="UP000186594">
    <property type="component" value="Unassembled WGS sequence"/>
</dbReference>
<dbReference type="EMBL" id="LXFE01000238">
    <property type="protein sequence ID" value="OLL26136.1"/>
    <property type="molecule type" value="Genomic_DNA"/>
</dbReference>
<evidence type="ECO:0000313" key="2">
    <source>
        <dbReference type="EMBL" id="OLL26136.1"/>
    </source>
</evidence>
<accession>A0A1U7LTY5</accession>
<organism evidence="2 3">
    <name type="scientific">Neolecta irregularis (strain DAH-3)</name>
    <dbReference type="NCBI Taxonomy" id="1198029"/>
    <lineage>
        <taxon>Eukaryota</taxon>
        <taxon>Fungi</taxon>
        <taxon>Dikarya</taxon>
        <taxon>Ascomycota</taxon>
        <taxon>Taphrinomycotina</taxon>
        <taxon>Neolectales</taxon>
        <taxon>Neolectaceae</taxon>
        <taxon>Neolecta</taxon>
    </lineage>
</organism>
<keyword evidence="3" id="KW-1185">Reference proteome</keyword>
<evidence type="ECO:0000313" key="3">
    <source>
        <dbReference type="Proteomes" id="UP000186594"/>
    </source>
</evidence>
<evidence type="ECO:0000256" key="1">
    <source>
        <dbReference type="SAM" id="MobiDB-lite"/>
    </source>
</evidence>
<reference evidence="2 3" key="1">
    <citation type="submission" date="2016-04" db="EMBL/GenBank/DDBJ databases">
        <title>Evolutionary innovation and constraint leading to complex multicellularity in the Ascomycota.</title>
        <authorList>
            <person name="Cisse O."/>
            <person name="Nguyen A."/>
            <person name="Hewitt D.A."/>
            <person name="Jedd G."/>
            <person name="Stajich J.E."/>
        </authorList>
    </citation>
    <scope>NUCLEOTIDE SEQUENCE [LARGE SCALE GENOMIC DNA]</scope>
    <source>
        <strain evidence="2 3">DAH-3</strain>
    </source>
</reference>
<feature type="region of interest" description="Disordered" evidence="1">
    <location>
        <begin position="55"/>
        <end position="75"/>
    </location>
</feature>
<dbReference type="AlphaFoldDB" id="A0A1U7LTY5"/>
<sequence length="125" mass="13908">MGSRLSRSASRPRDVPALLDAVPPPDRLPATPDRLPEARPDLLLSRLHKLGPVHHLNSPGIVPPVQHTPPDTSTHADASVLRQIFEQKHNGATVKQMQQQFRLDPKVFELLGGDAQWRFSVPKKQ</sequence>
<protein>
    <submittedName>
        <fullName evidence="2">Uncharacterized protein</fullName>
    </submittedName>
</protein>
<comment type="caution">
    <text evidence="2">The sequence shown here is derived from an EMBL/GenBank/DDBJ whole genome shotgun (WGS) entry which is preliminary data.</text>
</comment>